<accession>A0A9J6EJP6</accession>
<gene>
    <name evidence="1" type="ORF">HPB51_025822</name>
</gene>
<organism evidence="1 2">
    <name type="scientific">Rhipicephalus microplus</name>
    <name type="common">Cattle tick</name>
    <name type="synonym">Boophilus microplus</name>
    <dbReference type="NCBI Taxonomy" id="6941"/>
    <lineage>
        <taxon>Eukaryota</taxon>
        <taxon>Metazoa</taxon>
        <taxon>Ecdysozoa</taxon>
        <taxon>Arthropoda</taxon>
        <taxon>Chelicerata</taxon>
        <taxon>Arachnida</taxon>
        <taxon>Acari</taxon>
        <taxon>Parasitiformes</taxon>
        <taxon>Ixodida</taxon>
        <taxon>Ixodoidea</taxon>
        <taxon>Ixodidae</taxon>
        <taxon>Rhipicephalinae</taxon>
        <taxon>Rhipicephalus</taxon>
        <taxon>Boophilus</taxon>
    </lineage>
</organism>
<evidence type="ECO:0000313" key="1">
    <source>
        <dbReference type="EMBL" id="KAH8034602.1"/>
    </source>
</evidence>
<name>A0A9J6EJP6_RHIMP</name>
<comment type="caution">
    <text evidence="1">The sequence shown here is derived from an EMBL/GenBank/DDBJ whole genome shotgun (WGS) entry which is preliminary data.</text>
</comment>
<keyword evidence="2" id="KW-1185">Reference proteome</keyword>
<protein>
    <recommendedName>
        <fullName evidence="3">Tick transposon</fullName>
    </recommendedName>
</protein>
<dbReference type="AlphaFoldDB" id="A0A9J6EJP6"/>
<dbReference type="Proteomes" id="UP000821866">
    <property type="component" value="Chromosome 2"/>
</dbReference>
<proteinExistence type="predicted"/>
<reference evidence="1" key="2">
    <citation type="submission" date="2021-09" db="EMBL/GenBank/DDBJ databases">
        <authorList>
            <person name="Jia N."/>
            <person name="Wang J."/>
            <person name="Shi W."/>
            <person name="Du L."/>
            <person name="Sun Y."/>
            <person name="Zhan W."/>
            <person name="Jiang J."/>
            <person name="Wang Q."/>
            <person name="Zhang B."/>
            <person name="Ji P."/>
            <person name="Sakyi L.B."/>
            <person name="Cui X."/>
            <person name="Yuan T."/>
            <person name="Jiang B."/>
            <person name="Yang W."/>
            <person name="Lam T.T.-Y."/>
            <person name="Chang Q."/>
            <person name="Ding S."/>
            <person name="Wang X."/>
            <person name="Zhu J."/>
            <person name="Ruan X."/>
            <person name="Zhao L."/>
            <person name="Wei J."/>
            <person name="Que T."/>
            <person name="Du C."/>
            <person name="Cheng J."/>
            <person name="Dai P."/>
            <person name="Han X."/>
            <person name="Huang E."/>
            <person name="Gao Y."/>
            <person name="Liu J."/>
            <person name="Shao H."/>
            <person name="Ye R."/>
            <person name="Li L."/>
            <person name="Wei W."/>
            <person name="Wang X."/>
            <person name="Wang C."/>
            <person name="Huo Q."/>
            <person name="Li W."/>
            <person name="Guo W."/>
            <person name="Chen H."/>
            <person name="Chen S."/>
            <person name="Zhou L."/>
            <person name="Zhou L."/>
            <person name="Ni X."/>
            <person name="Tian J."/>
            <person name="Zhou Y."/>
            <person name="Sheng Y."/>
            <person name="Liu T."/>
            <person name="Pan Y."/>
            <person name="Xia L."/>
            <person name="Li J."/>
            <person name="Zhao F."/>
            <person name="Cao W."/>
        </authorList>
    </citation>
    <scope>NUCLEOTIDE SEQUENCE</scope>
    <source>
        <strain evidence="1">Rmic-2018</strain>
        <tissue evidence="1">Larvae</tissue>
    </source>
</reference>
<dbReference type="EMBL" id="JABSTU010000004">
    <property type="protein sequence ID" value="KAH8034602.1"/>
    <property type="molecule type" value="Genomic_DNA"/>
</dbReference>
<evidence type="ECO:0008006" key="3">
    <source>
        <dbReference type="Google" id="ProtNLM"/>
    </source>
</evidence>
<sequence length="173" mass="19777">MSNCWGVLGDAERLASWREVLILGGCNGHISELDDYTDANGKLLTTLAEHLQLEILHTTSCCEGQTTGVLGEVARLWFYALASDELVKALRRLNVDEERILSFGSDHNRIRLDFSKAQHRELGSKQRFNPNSYLPLRSLEKVVEQFERSPEKEREREDIRRVCVNTMSYHGEA</sequence>
<reference evidence="1" key="1">
    <citation type="journal article" date="2020" name="Cell">
        <title>Large-Scale Comparative Analyses of Tick Genomes Elucidate Their Genetic Diversity and Vector Capacities.</title>
        <authorList>
            <consortium name="Tick Genome and Microbiome Consortium (TIGMIC)"/>
            <person name="Jia N."/>
            <person name="Wang J."/>
            <person name="Shi W."/>
            <person name="Du L."/>
            <person name="Sun Y."/>
            <person name="Zhan W."/>
            <person name="Jiang J.F."/>
            <person name="Wang Q."/>
            <person name="Zhang B."/>
            <person name="Ji P."/>
            <person name="Bell-Sakyi L."/>
            <person name="Cui X.M."/>
            <person name="Yuan T.T."/>
            <person name="Jiang B.G."/>
            <person name="Yang W.F."/>
            <person name="Lam T.T."/>
            <person name="Chang Q.C."/>
            <person name="Ding S.J."/>
            <person name="Wang X.J."/>
            <person name="Zhu J.G."/>
            <person name="Ruan X.D."/>
            <person name="Zhao L."/>
            <person name="Wei J.T."/>
            <person name="Ye R.Z."/>
            <person name="Que T.C."/>
            <person name="Du C.H."/>
            <person name="Zhou Y.H."/>
            <person name="Cheng J.X."/>
            <person name="Dai P.F."/>
            <person name="Guo W.B."/>
            <person name="Han X.H."/>
            <person name="Huang E.J."/>
            <person name="Li L.F."/>
            <person name="Wei W."/>
            <person name="Gao Y.C."/>
            <person name="Liu J.Z."/>
            <person name="Shao H.Z."/>
            <person name="Wang X."/>
            <person name="Wang C.C."/>
            <person name="Yang T.C."/>
            <person name="Huo Q.B."/>
            <person name="Li W."/>
            <person name="Chen H.Y."/>
            <person name="Chen S.E."/>
            <person name="Zhou L.G."/>
            <person name="Ni X.B."/>
            <person name="Tian J.H."/>
            <person name="Sheng Y."/>
            <person name="Liu T."/>
            <person name="Pan Y.S."/>
            <person name="Xia L.Y."/>
            <person name="Li J."/>
            <person name="Zhao F."/>
            <person name="Cao W.C."/>
        </authorList>
    </citation>
    <scope>NUCLEOTIDE SEQUENCE</scope>
    <source>
        <strain evidence="1">Rmic-2018</strain>
    </source>
</reference>
<evidence type="ECO:0000313" key="2">
    <source>
        <dbReference type="Proteomes" id="UP000821866"/>
    </source>
</evidence>